<dbReference type="Pfam" id="PF00005">
    <property type="entry name" value="ABC_tran"/>
    <property type="match status" value="1"/>
</dbReference>
<dbReference type="Pfam" id="PF00664">
    <property type="entry name" value="ABC_membrane"/>
    <property type="match status" value="1"/>
</dbReference>
<dbReference type="OrthoDB" id="6336411at2"/>
<evidence type="ECO:0000256" key="3">
    <source>
        <dbReference type="ARBA" id="ARBA00022741"/>
    </source>
</evidence>
<evidence type="ECO:0000313" key="11">
    <source>
        <dbReference type="Proteomes" id="UP000094291"/>
    </source>
</evidence>
<dbReference type="InterPro" id="IPR027417">
    <property type="entry name" value="P-loop_NTPase"/>
</dbReference>
<dbReference type="InterPro" id="IPR014223">
    <property type="entry name" value="ABC_CydC/D"/>
</dbReference>
<sequence length="560" mass="61297">MIALYRVFTPYLKLMKPHLGWLLVGALLTLTTLIAGLGLLALSGGFLTATAIAGLSAATAQNFNFFQPAAGVRFFAMLRTGSRWGERVTTHEATFRILAALRVWLFEHLAPLSPQQLQRHHSGELLNRLTRDIDALDNLYLRLLLPVGAAILLLGFMAIWLGRYQISLLYPIVGLAIIGLAILPRAAWLTGRRIAPQLQQQRQHLRVTLLELVDGLEELSLTPKQWQRYWQQAVDQSEQWLTLQWQLEWRAGLLRALMGMSSGLAMWVAIGLMADGPLEGPWVAAIALLLLGTGEMLQGLPMAWQQLPGTAAAAQGLTQLAAQAPLIQFPSPEQAQQPKDASLKLHQLTFTHSSGVSLLSGINLDLPAGSHCLIQGPSGGGKSTLCDLLTRRLDYAQGDITVGGVSLSALDEHTLRQTIAYTPQSPYLFTHTLAENLRLASPNSSDEQLWQILETVGLSDAVRQWPDGLNTWIDEAGSSLSGGQRHRLGIARALLVEAPITILDEPSEGLDIEGERALIQTLTAQLKGRTLIWVSHRETGLSYFSHRALLKDGQLALFSS</sequence>
<dbReference type="GO" id="GO:0005524">
    <property type="term" value="F:ATP binding"/>
    <property type="evidence" value="ECO:0007669"/>
    <property type="project" value="UniProtKB-KW"/>
</dbReference>
<feature type="transmembrane region" description="Helical" evidence="7">
    <location>
        <begin position="253"/>
        <end position="274"/>
    </location>
</feature>
<dbReference type="AlphaFoldDB" id="A0A1E2VA65"/>
<feature type="domain" description="ABC transporter" evidence="8">
    <location>
        <begin position="343"/>
        <end position="559"/>
    </location>
</feature>
<dbReference type="PANTHER" id="PTHR43394">
    <property type="entry name" value="ATP-DEPENDENT PERMEASE MDL1, MITOCHONDRIAL"/>
    <property type="match status" value="1"/>
</dbReference>
<keyword evidence="3" id="KW-0547">Nucleotide-binding</keyword>
<dbReference type="GO" id="GO:0015421">
    <property type="term" value="F:ABC-type oligopeptide transporter activity"/>
    <property type="evidence" value="ECO:0007669"/>
    <property type="project" value="TreeGrafter"/>
</dbReference>
<reference evidence="10 11" key="1">
    <citation type="submission" date="2016-08" db="EMBL/GenBank/DDBJ databases">
        <authorList>
            <person name="Seilhamer J.J."/>
        </authorList>
    </citation>
    <scope>NUCLEOTIDE SEQUENCE [LARGE SCALE GENOMIC DNA]</scope>
    <source>
        <strain evidence="10 11">PH27A</strain>
    </source>
</reference>
<keyword evidence="11" id="KW-1185">Reference proteome</keyword>
<dbReference type="RefSeq" id="WP_068998493.1">
    <property type="nucleotide sequence ID" value="NZ_MDTQ01000001.1"/>
</dbReference>
<evidence type="ECO:0000256" key="1">
    <source>
        <dbReference type="ARBA" id="ARBA00004651"/>
    </source>
</evidence>
<evidence type="ECO:0000313" key="10">
    <source>
        <dbReference type="EMBL" id="ODC03881.1"/>
    </source>
</evidence>
<name>A0A1E2VA65_9GAMM</name>
<dbReference type="GO" id="GO:0016887">
    <property type="term" value="F:ATP hydrolysis activity"/>
    <property type="evidence" value="ECO:0007669"/>
    <property type="project" value="InterPro"/>
</dbReference>
<evidence type="ECO:0000256" key="4">
    <source>
        <dbReference type="ARBA" id="ARBA00022840"/>
    </source>
</evidence>
<keyword evidence="5 7" id="KW-1133">Transmembrane helix</keyword>
<keyword evidence="6 7" id="KW-0472">Membrane</keyword>
<dbReference type="PANTHER" id="PTHR43394:SF1">
    <property type="entry name" value="ATP-BINDING CASSETTE SUB-FAMILY B MEMBER 10, MITOCHONDRIAL"/>
    <property type="match status" value="1"/>
</dbReference>
<dbReference type="GO" id="GO:0005886">
    <property type="term" value="C:plasma membrane"/>
    <property type="evidence" value="ECO:0007669"/>
    <property type="project" value="UniProtKB-SubCell"/>
</dbReference>
<dbReference type="SMART" id="SM00382">
    <property type="entry name" value="AAA"/>
    <property type="match status" value="1"/>
</dbReference>
<evidence type="ECO:0000256" key="5">
    <source>
        <dbReference type="ARBA" id="ARBA00022989"/>
    </source>
</evidence>
<evidence type="ECO:0000259" key="9">
    <source>
        <dbReference type="PROSITE" id="PS50929"/>
    </source>
</evidence>
<dbReference type="SUPFAM" id="SSF52540">
    <property type="entry name" value="P-loop containing nucleoside triphosphate hydrolases"/>
    <property type="match status" value="1"/>
</dbReference>
<keyword evidence="2 7" id="KW-0812">Transmembrane</keyword>
<gene>
    <name evidence="10" type="ORF">BFW38_10320</name>
</gene>
<organism evidence="10 11">
    <name type="scientific">Terasakiispira papahanaumokuakeensis</name>
    <dbReference type="NCBI Taxonomy" id="197479"/>
    <lineage>
        <taxon>Bacteria</taxon>
        <taxon>Pseudomonadati</taxon>
        <taxon>Pseudomonadota</taxon>
        <taxon>Gammaproteobacteria</taxon>
        <taxon>Oceanospirillales</taxon>
        <taxon>Terasakiispira</taxon>
    </lineage>
</organism>
<accession>A0A1E2VA65</accession>
<dbReference type="GO" id="GO:0045454">
    <property type="term" value="P:cell redox homeostasis"/>
    <property type="evidence" value="ECO:0007669"/>
    <property type="project" value="InterPro"/>
</dbReference>
<dbReference type="SUPFAM" id="SSF90123">
    <property type="entry name" value="ABC transporter transmembrane region"/>
    <property type="match status" value="1"/>
</dbReference>
<comment type="subcellular location">
    <subcellularLocation>
        <location evidence="1">Cell membrane</location>
        <topology evidence="1">Multi-pass membrane protein</topology>
    </subcellularLocation>
</comment>
<dbReference type="InterPro" id="IPR039421">
    <property type="entry name" value="Type_1_exporter"/>
</dbReference>
<feature type="transmembrane region" description="Helical" evidence="7">
    <location>
        <begin position="139"/>
        <end position="162"/>
    </location>
</feature>
<feature type="transmembrane region" description="Helical" evidence="7">
    <location>
        <begin position="168"/>
        <end position="188"/>
    </location>
</feature>
<dbReference type="InterPro" id="IPR003439">
    <property type="entry name" value="ABC_transporter-like_ATP-bd"/>
</dbReference>
<dbReference type="PROSITE" id="PS50893">
    <property type="entry name" value="ABC_TRANSPORTER_2"/>
    <property type="match status" value="1"/>
</dbReference>
<feature type="domain" description="ABC transmembrane type-1" evidence="9">
    <location>
        <begin position="33"/>
        <end position="309"/>
    </location>
</feature>
<dbReference type="Proteomes" id="UP000094291">
    <property type="component" value="Unassembled WGS sequence"/>
</dbReference>
<evidence type="ECO:0000256" key="2">
    <source>
        <dbReference type="ARBA" id="ARBA00022692"/>
    </source>
</evidence>
<dbReference type="Gene3D" id="3.40.50.300">
    <property type="entry name" value="P-loop containing nucleotide triphosphate hydrolases"/>
    <property type="match status" value="1"/>
</dbReference>
<comment type="caution">
    <text evidence="10">The sequence shown here is derived from an EMBL/GenBank/DDBJ whole genome shotgun (WGS) entry which is preliminary data.</text>
</comment>
<dbReference type="InterPro" id="IPR036640">
    <property type="entry name" value="ABC1_TM_sf"/>
</dbReference>
<evidence type="ECO:0000256" key="6">
    <source>
        <dbReference type="ARBA" id="ARBA00023136"/>
    </source>
</evidence>
<protein>
    <submittedName>
        <fullName evidence="10">Thiol reductant ABC exporter subunit CydC</fullName>
    </submittedName>
</protein>
<evidence type="ECO:0000259" key="8">
    <source>
        <dbReference type="PROSITE" id="PS50893"/>
    </source>
</evidence>
<dbReference type="InterPro" id="IPR011527">
    <property type="entry name" value="ABC1_TM_dom"/>
</dbReference>
<dbReference type="EMBL" id="MDTQ01000001">
    <property type="protein sequence ID" value="ODC03881.1"/>
    <property type="molecule type" value="Genomic_DNA"/>
</dbReference>
<proteinExistence type="predicted"/>
<feature type="transmembrane region" description="Helical" evidence="7">
    <location>
        <begin position="20"/>
        <end position="42"/>
    </location>
</feature>
<dbReference type="GO" id="GO:0034775">
    <property type="term" value="P:glutathione transmembrane transport"/>
    <property type="evidence" value="ECO:0007669"/>
    <property type="project" value="InterPro"/>
</dbReference>
<dbReference type="Gene3D" id="1.20.1560.10">
    <property type="entry name" value="ABC transporter type 1, transmembrane domain"/>
    <property type="match status" value="1"/>
</dbReference>
<dbReference type="NCBIfam" id="TIGR02868">
    <property type="entry name" value="CydC"/>
    <property type="match status" value="1"/>
</dbReference>
<dbReference type="InterPro" id="IPR003593">
    <property type="entry name" value="AAA+_ATPase"/>
</dbReference>
<evidence type="ECO:0000256" key="7">
    <source>
        <dbReference type="SAM" id="Phobius"/>
    </source>
</evidence>
<dbReference type="STRING" id="197479.BFW38_10320"/>
<keyword evidence="4" id="KW-0067">ATP-binding</keyword>
<dbReference type="PROSITE" id="PS50929">
    <property type="entry name" value="ABC_TM1F"/>
    <property type="match status" value="1"/>
</dbReference>